<dbReference type="Pfam" id="PF01966">
    <property type="entry name" value="HD"/>
    <property type="match status" value="1"/>
</dbReference>
<protein>
    <recommendedName>
        <fullName evidence="2">HD domain-containing protein</fullName>
    </recommendedName>
</protein>
<dbReference type="SUPFAM" id="SSF109604">
    <property type="entry name" value="HD-domain/PDEase-like"/>
    <property type="match status" value="1"/>
</dbReference>
<dbReference type="InterPro" id="IPR050124">
    <property type="entry name" value="tRNA_CCA-adding_enzyme"/>
</dbReference>
<gene>
    <name evidence="3" type="ORF">METZ01_LOCUS430285</name>
</gene>
<keyword evidence="1" id="KW-0547">Nucleotide-binding</keyword>
<organism evidence="3">
    <name type="scientific">marine metagenome</name>
    <dbReference type="NCBI Taxonomy" id="408172"/>
    <lineage>
        <taxon>unclassified sequences</taxon>
        <taxon>metagenomes</taxon>
        <taxon>ecological metagenomes</taxon>
    </lineage>
</organism>
<dbReference type="CDD" id="cd00077">
    <property type="entry name" value="HDc"/>
    <property type="match status" value="1"/>
</dbReference>
<dbReference type="InterPro" id="IPR003607">
    <property type="entry name" value="HD/PDEase_dom"/>
</dbReference>
<evidence type="ECO:0000256" key="1">
    <source>
        <dbReference type="ARBA" id="ARBA00022741"/>
    </source>
</evidence>
<dbReference type="SUPFAM" id="SSF81891">
    <property type="entry name" value="Poly A polymerase C-terminal region-like"/>
    <property type="match status" value="1"/>
</dbReference>
<dbReference type="NCBIfam" id="TIGR00277">
    <property type="entry name" value="HDIG"/>
    <property type="match status" value="1"/>
</dbReference>
<dbReference type="EMBL" id="UINC01172379">
    <property type="protein sequence ID" value="SVD77431.1"/>
    <property type="molecule type" value="Genomic_DNA"/>
</dbReference>
<dbReference type="InterPro" id="IPR006674">
    <property type="entry name" value="HD_domain"/>
</dbReference>
<dbReference type="AlphaFoldDB" id="A0A382Y3T6"/>
<feature type="non-terminal residue" evidence="3">
    <location>
        <position position="1"/>
    </location>
</feature>
<proteinExistence type="predicted"/>
<dbReference type="PANTHER" id="PTHR47545">
    <property type="entry name" value="MULTIFUNCTIONAL CCA PROTEIN"/>
    <property type="match status" value="1"/>
</dbReference>
<reference evidence="3" key="1">
    <citation type="submission" date="2018-05" db="EMBL/GenBank/DDBJ databases">
        <authorList>
            <person name="Lanie J.A."/>
            <person name="Ng W.-L."/>
            <person name="Kazmierczak K.M."/>
            <person name="Andrzejewski T.M."/>
            <person name="Davidsen T.M."/>
            <person name="Wayne K.J."/>
            <person name="Tettelin H."/>
            <person name="Glass J.I."/>
            <person name="Rusch D."/>
            <person name="Podicherti R."/>
            <person name="Tsui H.-C.T."/>
            <person name="Winkler M.E."/>
        </authorList>
    </citation>
    <scope>NUCLEOTIDE SEQUENCE</scope>
</reference>
<name>A0A382Y3T6_9ZZZZ</name>
<dbReference type="InterPro" id="IPR006675">
    <property type="entry name" value="HDIG_dom"/>
</dbReference>
<dbReference type="Gene3D" id="1.10.3090.10">
    <property type="entry name" value="cca-adding enzyme, domain 2"/>
    <property type="match status" value="2"/>
</dbReference>
<feature type="non-terminal residue" evidence="3">
    <location>
        <position position="266"/>
    </location>
</feature>
<accession>A0A382Y3T6</accession>
<evidence type="ECO:0000259" key="2">
    <source>
        <dbReference type="PROSITE" id="PS51831"/>
    </source>
</evidence>
<sequence length="266" mass="30166">IREEFVKSIIKAKSPKKYLQLANNLGMLHQILPGLSINKKFINSNDYIVQLAYLLKDNKPSKLGNKLNSMRYTVKESTNVLFLASLQNFKSEEIYMFKKFQEKTNLTIAQIKEYGKLIGNESDVVKMAKFKLSVGGKDVSKDLKGPEIGKAIKTKEKEKFLNEIAVRPIKSFRDLYTALPSDLKKRVMNLKKVKQRKDAHPEGNVLKHTITVVNRAMKLNPGDIDLAIAALFHDIGKDETAGIHPKKGHPTHYGHEHVSAKLVKKY</sequence>
<feature type="domain" description="HD" evidence="2">
    <location>
        <begin position="205"/>
        <end position="266"/>
    </location>
</feature>
<dbReference type="PROSITE" id="PS51831">
    <property type="entry name" value="HD"/>
    <property type="match status" value="1"/>
</dbReference>
<dbReference type="GO" id="GO:0000166">
    <property type="term" value="F:nucleotide binding"/>
    <property type="evidence" value="ECO:0007669"/>
    <property type="project" value="UniProtKB-KW"/>
</dbReference>
<evidence type="ECO:0000313" key="3">
    <source>
        <dbReference type="EMBL" id="SVD77431.1"/>
    </source>
</evidence>